<evidence type="ECO:0000313" key="1">
    <source>
        <dbReference type="EMBL" id="REG84215.1"/>
    </source>
</evidence>
<dbReference type="Pfam" id="PF06945">
    <property type="entry name" value="DUF1289"/>
    <property type="match status" value="1"/>
</dbReference>
<dbReference type="PANTHER" id="PTHR35175">
    <property type="entry name" value="DUF1289 DOMAIN-CONTAINING PROTEIN"/>
    <property type="match status" value="1"/>
</dbReference>
<proteinExistence type="predicted"/>
<dbReference type="EMBL" id="QUNG01000004">
    <property type="protein sequence ID" value="REG84215.1"/>
    <property type="molecule type" value="Genomic_DNA"/>
</dbReference>
<keyword evidence="2" id="KW-1185">Reference proteome</keyword>
<gene>
    <name evidence="1" type="ORF">DFP81_10494</name>
</gene>
<dbReference type="AlphaFoldDB" id="A0A3E0DPV0"/>
<sequence length="66" mass="7322">MSTKATKKASVKSPCVNLCLLNDDDVCVGCYRTGKEISSWGRMSAEEQRHVLVKVSEREQASQFVS</sequence>
<organism evidence="1 2">
    <name type="scientific">Marinomonas pollencensis</name>
    <dbReference type="NCBI Taxonomy" id="491954"/>
    <lineage>
        <taxon>Bacteria</taxon>
        <taxon>Pseudomonadati</taxon>
        <taxon>Pseudomonadota</taxon>
        <taxon>Gammaproteobacteria</taxon>
        <taxon>Oceanospirillales</taxon>
        <taxon>Oceanospirillaceae</taxon>
        <taxon>Marinomonas</taxon>
    </lineage>
</organism>
<protein>
    <recommendedName>
        <fullName evidence="3">Fe-S protein YdhL (DUF1289 family)</fullName>
    </recommendedName>
</protein>
<evidence type="ECO:0000313" key="2">
    <source>
        <dbReference type="Proteomes" id="UP000256542"/>
    </source>
</evidence>
<evidence type="ECO:0008006" key="3">
    <source>
        <dbReference type="Google" id="ProtNLM"/>
    </source>
</evidence>
<dbReference type="RefSeq" id="WP_115897120.1">
    <property type="nucleotide sequence ID" value="NZ_QUNG01000004.1"/>
</dbReference>
<reference evidence="1 2" key="1">
    <citation type="submission" date="2018-08" db="EMBL/GenBank/DDBJ databases">
        <title>Genomic Encyclopedia of Type Strains, Phase III (KMG-III): the genomes of soil and plant-associated and newly described type strains.</title>
        <authorList>
            <person name="Whitman W."/>
        </authorList>
    </citation>
    <scope>NUCLEOTIDE SEQUENCE [LARGE SCALE GENOMIC DNA]</scope>
    <source>
        <strain evidence="1 2">CECT 7375</strain>
    </source>
</reference>
<dbReference type="InterPro" id="IPR010710">
    <property type="entry name" value="DUF1289"/>
</dbReference>
<dbReference type="Proteomes" id="UP000256542">
    <property type="component" value="Unassembled WGS sequence"/>
</dbReference>
<name>A0A3E0DPV0_9GAMM</name>
<dbReference type="OrthoDB" id="9811423at2"/>
<dbReference type="PANTHER" id="PTHR35175:SF2">
    <property type="entry name" value="DUF1289 DOMAIN-CONTAINING PROTEIN"/>
    <property type="match status" value="1"/>
</dbReference>
<accession>A0A3E0DPV0</accession>
<comment type="caution">
    <text evidence="1">The sequence shown here is derived from an EMBL/GenBank/DDBJ whole genome shotgun (WGS) entry which is preliminary data.</text>
</comment>